<sequence>MAARTLGREDDDAGRFAHPTGRGGATLPRPPRGQGAPTERGIALEGSDASGWLRDRGVSVVAAGGRLRVFGDYVASSEVTFARIWHTAREVEREGRHRGVSLSLLVEGRLRVGAPGDEIEVQQGGGFLQWSSGAVPVRSEGRSGTVEVAVGREFFSQFFIGEDRGVTPVPAGLESTKMLLNTAIGALATTVVPGSLLWAGTREHIEGALRTVLTELGPPAFRGTTATAVRLLRRAYTAIEARCADPAFDARSLAADLSVSVSGLYAAFAETGVTPSRAIRSIRVAQARRMLARRTAETAVDYSEIAPLAGFGSASALVAALRADRGP</sequence>
<keyword evidence="2" id="KW-1185">Reference proteome</keyword>
<accession>A0ACD2XGM5</accession>
<organism evidence="1 2">
    <name type="scientific">Rathayibacter tanaceti</name>
    <dbReference type="NCBI Taxonomy" id="1671680"/>
    <lineage>
        <taxon>Bacteria</taxon>
        <taxon>Bacillati</taxon>
        <taxon>Actinomycetota</taxon>
        <taxon>Actinomycetes</taxon>
        <taxon>Micrococcales</taxon>
        <taxon>Microbacteriaceae</taxon>
        <taxon>Rathayibacter</taxon>
    </lineage>
</organism>
<evidence type="ECO:0000313" key="1">
    <source>
        <dbReference type="EMBL" id="TCO33892.1"/>
    </source>
</evidence>
<name>A0ACD2XGM5_9MICO</name>
<dbReference type="Proteomes" id="UP000295366">
    <property type="component" value="Unassembled WGS sequence"/>
</dbReference>
<reference evidence="1 2" key="1">
    <citation type="journal article" date="2015" name="Stand. Genomic Sci.">
        <title>Genomic Encyclopedia of Bacterial and Archaeal Type Strains, Phase III: the genomes of soil and plant-associated and newly described type strains.</title>
        <authorList>
            <person name="Whitman W.B."/>
            <person name="Woyke T."/>
            <person name="Klenk H.P."/>
            <person name="Zhou Y."/>
            <person name="Lilburn T.G."/>
            <person name="Beck B.J."/>
            <person name="De Vos P."/>
            <person name="Vandamme P."/>
            <person name="Eisen J.A."/>
            <person name="Garrity G."/>
            <person name="Hugenholtz P."/>
            <person name="Kyrpides N.C."/>
        </authorList>
    </citation>
    <scope>NUCLEOTIDE SEQUENCE [LARGE SCALE GENOMIC DNA]</scope>
    <source>
        <strain evidence="1 2">VKM Ac-2596</strain>
    </source>
</reference>
<comment type="caution">
    <text evidence="1">The sequence shown here is derived from an EMBL/GenBank/DDBJ whole genome shotgun (WGS) entry which is preliminary data.</text>
</comment>
<dbReference type="EMBL" id="SLWP01000012">
    <property type="protein sequence ID" value="TCO33892.1"/>
    <property type="molecule type" value="Genomic_DNA"/>
</dbReference>
<proteinExistence type="predicted"/>
<gene>
    <name evidence="1" type="ORF">EV639_11241</name>
</gene>
<evidence type="ECO:0000313" key="2">
    <source>
        <dbReference type="Proteomes" id="UP000295366"/>
    </source>
</evidence>
<protein>
    <submittedName>
        <fullName evidence="1">AraC-like DNA-binding protein</fullName>
    </submittedName>
</protein>